<comment type="caution">
    <text evidence="2">The sequence shown here is derived from an EMBL/GenBank/DDBJ whole genome shotgun (WGS) entry which is preliminary data.</text>
</comment>
<feature type="region of interest" description="Disordered" evidence="1">
    <location>
        <begin position="13"/>
        <end position="35"/>
    </location>
</feature>
<gene>
    <name evidence="2" type="ORF">EOD39_21966</name>
</gene>
<protein>
    <recommendedName>
        <fullName evidence="4">HAT C-terminal dimerisation domain-containing protein</fullName>
    </recommendedName>
</protein>
<dbReference type="AlphaFoldDB" id="A0A444UR87"/>
<dbReference type="Proteomes" id="UP000289886">
    <property type="component" value="Unassembled WGS sequence"/>
</dbReference>
<feature type="compositionally biased region" description="Basic and acidic residues" evidence="1">
    <location>
        <begin position="22"/>
        <end position="35"/>
    </location>
</feature>
<evidence type="ECO:0000256" key="1">
    <source>
        <dbReference type="SAM" id="MobiDB-lite"/>
    </source>
</evidence>
<reference evidence="2 3" key="1">
    <citation type="submission" date="2019-01" db="EMBL/GenBank/DDBJ databases">
        <title>Draft Genome and Complete Hox-Cluster Characterization of the Sterlet Sturgeon (Acipenser ruthenus).</title>
        <authorList>
            <person name="Wei Q."/>
        </authorList>
    </citation>
    <scope>NUCLEOTIDE SEQUENCE [LARGE SCALE GENOMIC DNA]</scope>
    <source>
        <strain evidence="2">WHYD16114868_AA</strain>
        <tissue evidence="2">Blood</tissue>
    </source>
</reference>
<evidence type="ECO:0000313" key="2">
    <source>
        <dbReference type="EMBL" id="RXM90669.1"/>
    </source>
</evidence>
<proteinExistence type="predicted"/>
<name>A0A444UR87_ACIRT</name>
<dbReference type="EMBL" id="SCEB01015176">
    <property type="protein sequence ID" value="RXM90669.1"/>
    <property type="molecule type" value="Genomic_DNA"/>
</dbReference>
<evidence type="ECO:0000313" key="3">
    <source>
        <dbReference type="Proteomes" id="UP000289886"/>
    </source>
</evidence>
<evidence type="ECO:0008006" key="4">
    <source>
        <dbReference type="Google" id="ProtNLM"/>
    </source>
</evidence>
<accession>A0A444UR87</accession>
<organism evidence="2 3">
    <name type="scientific">Acipenser ruthenus</name>
    <name type="common">Sterlet sturgeon</name>
    <dbReference type="NCBI Taxonomy" id="7906"/>
    <lineage>
        <taxon>Eukaryota</taxon>
        <taxon>Metazoa</taxon>
        <taxon>Chordata</taxon>
        <taxon>Craniata</taxon>
        <taxon>Vertebrata</taxon>
        <taxon>Euteleostomi</taxon>
        <taxon>Actinopterygii</taxon>
        <taxon>Chondrostei</taxon>
        <taxon>Acipenseriformes</taxon>
        <taxon>Acipenseridae</taxon>
        <taxon>Acipenser</taxon>
    </lineage>
</organism>
<keyword evidence="3" id="KW-1185">Reference proteome</keyword>
<sequence>MVDLRKWFLQGRTAASHQSGGEGEKPATEDKTAEPTIITERETFMHAEKVKPLLDFISGDCVEAEVTVARQYLQTEIARSGDKKWTPQSILDRYSGPLTAMPTVMMALKLGLTFGASTATCEKSFSTLKNVLSEHRGARCTGGKHS</sequence>